<accession>Q2SC61</accession>
<dbReference type="Proteomes" id="UP000000238">
    <property type="component" value="Chromosome"/>
</dbReference>
<dbReference type="STRING" id="349521.HCH_05081"/>
<dbReference type="Pfam" id="PF09297">
    <property type="entry name" value="Zn_ribbon_NUD"/>
    <property type="match status" value="1"/>
</dbReference>
<gene>
    <name evidence="11" type="ordered locus">HCH_05081</name>
</gene>
<keyword evidence="6 11" id="KW-0378">Hydrolase</keyword>
<evidence type="ECO:0000313" key="11">
    <source>
        <dbReference type="EMBL" id="ABC31763.1"/>
    </source>
</evidence>
<evidence type="ECO:0000256" key="7">
    <source>
        <dbReference type="ARBA" id="ARBA00022842"/>
    </source>
</evidence>
<dbReference type="PROSITE" id="PS51462">
    <property type="entry name" value="NUDIX"/>
    <property type="match status" value="1"/>
</dbReference>
<dbReference type="GO" id="GO:0035529">
    <property type="term" value="F:NADH pyrophosphatase activity"/>
    <property type="evidence" value="ECO:0007669"/>
    <property type="project" value="TreeGrafter"/>
</dbReference>
<comment type="catalytic activity">
    <reaction evidence="9">
        <text>a 5'-end NAD(+)-phospho-ribonucleoside in mRNA + H2O = a 5'-end phospho-adenosine-phospho-ribonucleoside in mRNA + beta-nicotinamide D-ribonucleotide + 2 H(+)</text>
        <dbReference type="Rhea" id="RHEA:60876"/>
        <dbReference type="Rhea" id="RHEA-COMP:15698"/>
        <dbReference type="Rhea" id="RHEA-COMP:15719"/>
        <dbReference type="ChEBI" id="CHEBI:14649"/>
        <dbReference type="ChEBI" id="CHEBI:15377"/>
        <dbReference type="ChEBI" id="CHEBI:15378"/>
        <dbReference type="ChEBI" id="CHEBI:144029"/>
        <dbReference type="ChEBI" id="CHEBI:144051"/>
    </reaction>
    <physiologicalReaction direction="left-to-right" evidence="9">
        <dbReference type="Rhea" id="RHEA:60877"/>
    </physiologicalReaction>
</comment>
<dbReference type="RefSeq" id="WP_011398828.1">
    <property type="nucleotide sequence ID" value="NC_007645.1"/>
</dbReference>
<protein>
    <recommendedName>
        <fullName evidence="4">NAD(+) diphosphatase</fullName>
        <ecNumber evidence="4">3.6.1.22</ecNumber>
    </recommendedName>
</protein>
<dbReference type="InterPro" id="IPR015376">
    <property type="entry name" value="Znr_NADH_PPase"/>
</dbReference>
<comment type="cofactor">
    <cofactor evidence="2">
        <name>Zn(2+)</name>
        <dbReference type="ChEBI" id="CHEBI:29105"/>
    </cofactor>
</comment>
<dbReference type="SUPFAM" id="SSF55811">
    <property type="entry name" value="Nudix"/>
    <property type="match status" value="2"/>
</dbReference>
<keyword evidence="8" id="KW-0520">NAD</keyword>
<evidence type="ECO:0000256" key="3">
    <source>
        <dbReference type="ARBA" id="ARBA00009595"/>
    </source>
</evidence>
<dbReference type="Pfam" id="PF00293">
    <property type="entry name" value="NUDIX"/>
    <property type="match status" value="1"/>
</dbReference>
<name>Q2SC61_HAHCH</name>
<evidence type="ECO:0000313" key="12">
    <source>
        <dbReference type="Proteomes" id="UP000000238"/>
    </source>
</evidence>
<keyword evidence="5" id="KW-0479">Metal-binding</keyword>
<evidence type="ECO:0000256" key="6">
    <source>
        <dbReference type="ARBA" id="ARBA00022801"/>
    </source>
</evidence>
<dbReference type="OrthoDB" id="9791656at2"/>
<dbReference type="PANTHER" id="PTHR42904:SF6">
    <property type="entry name" value="NAD-CAPPED RNA HYDROLASE NUDT12"/>
    <property type="match status" value="1"/>
</dbReference>
<dbReference type="InterPro" id="IPR050241">
    <property type="entry name" value="NAD-cap_RNA_hydrolase_NudC"/>
</dbReference>
<dbReference type="GO" id="GO:0046872">
    <property type="term" value="F:metal ion binding"/>
    <property type="evidence" value="ECO:0007669"/>
    <property type="project" value="UniProtKB-KW"/>
</dbReference>
<sequence>MAVSFSYHPALVSGLESGARRHIYFHDDKLLLPAPDAQPWDAEEIENPEGPVFLLGEVDGVSCSVGSLKQTPSGWTEVGLRDYLLGCDEIDDFRIVNAASQLLYWLRTQNFCSRCGERLGFNEKDRGLRCHGCGYISYPKVSPCVIVVVHRGDEILLARSHRSFSKLPAFSCLAGFIEAGESAEEAVVREVMEESGVLVSDIEYVTSQAWPFPHQLMLGYHARYVSGDLNIDTTELKEAAWFKVDQLPAVSPMKTIAGRLIDAYVAKFR</sequence>
<dbReference type="InterPro" id="IPR015797">
    <property type="entry name" value="NUDIX_hydrolase-like_dom_sf"/>
</dbReference>
<feature type="domain" description="Nudix hydrolase" evidence="10">
    <location>
        <begin position="139"/>
        <end position="265"/>
    </location>
</feature>
<dbReference type="AlphaFoldDB" id="Q2SC61"/>
<dbReference type="GO" id="GO:0005829">
    <property type="term" value="C:cytosol"/>
    <property type="evidence" value="ECO:0007669"/>
    <property type="project" value="TreeGrafter"/>
</dbReference>
<dbReference type="Gene3D" id="3.90.79.10">
    <property type="entry name" value="Nucleoside Triphosphate Pyrophosphohydrolase"/>
    <property type="match status" value="1"/>
</dbReference>
<evidence type="ECO:0000256" key="2">
    <source>
        <dbReference type="ARBA" id="ARBA00001947"/>
    </source>
</evidence>
<dbReference type="GO" id="GO:0019677">
    <property type="term" value="P:NAD+ catabolic process"/>
    <property type="evidence" value="ECO:0007669"/>
    <property type="project" value="TreeGrafter"/>
</dbReference>
<comment type="similarity">
    <text evidence="3">Belongs to the Nudix hydrolase family. NudC subfamily.</text>
</comment>
<evidence type="ECO:0000256" key="8">
    <source>
        <dbReference type="ARBA" id="ARBA00023027"/>
    </source>
</evidence>
<comment type="cofactor">
    <cofactor evidence="1">
        <name>Mg(2+)</name>
        <dbReference type="ChEBI" id="CHEBI:18420"/>
    </cofactor>
</comment>
<dbReference type="InterPro" id="IPR049734">
    <property type="entry name" value="NudC-like_C"/>
</dbReference>
<dbReference type="Gene3D" id="3.90.79.20">
    <property type="match status" value="1"/>
</dbReference>
<evidence type="ECO:0000256" key="5">
    <source>
        <dbReference type="ARBA" id="ARBA00022723"/>
    </source>
</evidence>
<dbReference type="eggNOG" id="COG2816">
    <property type="taxonomic scope" value="Bacteria"/>
</dbReference>
<evidence type="ECO:0000259" key="10">
    <source>
        <dbReference type="PROSITE" id="PS51462"/>
    </source>
</evidence>
<dbReference type="KEGG" id="hch:HCH_05081"/>
<dbReference type="PROSITE" id="PS00893">
    <property type="entry name" value="NUDIX_BOX"/>
    <property type="match status" value="1"/>
</dbReference>
<organism evidence="11 12">
    <name type="scientific">Hahella chejuensis (strain KCTC 2396)</name>
    <dbReference type="NCBI Taxonomy" id="349521"/>
    <lineage>
        <taxon>Bacteria</taxon>
        <taxon>Pseudomonadati</taxon>
        <taxon>Pseudomonadota</taxon>
        <taxon>Gammaproteobacteria</taxon>
        <taxon>Oceanospirillales</taxon>
        <taxon>Hahellaceae</taxon>
        <taxon>Hahella</taxon>
    </lineage>
</organism>
<dbReference type="EC" id="3.6.1.22" evidence="4"/>
<dbReference type="GO" id="GO:0006742">
    <property type="term" value="P:NADP+ catabolic process"/>
    <property type="evidence" value="ECO:0007669"/>
    <property type="project" value="TreeGrafter"/>
</dbReference>
<evidence type="ECO:0000256" key="4">
    <source>
        <dbReference type="ARBA" id="ARBA00012381"/>
    </source>
</evidence>
<dbReference type="HOGENOM" id="CLU_037162_0_1_6"/>
<evidence type="ECO:0000256" key="1">
    <source>
        <dbReference type="ARBA" id="ARBA00001946"/>
    </source>
</evidence>
<dbReference type="PANTHER" id="PTHR42904">
    <property type="entry name" value="NUDIX HYDROLASE, NUDC SUBFAMILY"/>
    <property type="match status" value="1"/>
</dbReference>
<dbReference type="InterPro" id="IPR020084">
    <property type="entry name" value="NUDIX_hydrolase_CS"/>
</dbReference>
<dbReference type="EMBL" id="CP000155">
    <property type="protein sequence ID" value="ABC31763.1"/>
    <property type="molecule type" value="Genomic_DNA"/>
</dbReference>
<proteinExistence type="inferred from homology"/>
<reference evidence="11 12" key="1">
    <citation type="journal article" date="2005" name="Nucleic Acids Res.">
        <title>Genomic blueprint of Hahella chejuensis, a marine microbe producing an algicidal agent.</title>
        <authorList>
            <person name="Jeong H."/>
            <person name="Yim J.H."/>
            <person name="Lee C."/>
            <person name="Choi S.-H."/>
            <person name="Park Y.K."/>
            <person name="Yoon S.H."/>
            <person name="Hur C.-G."/>
            <person name="Kang H.-Y."/>
            <person name="Kim D."/>
            <person name="Lee H.H."/>
            <person name="Park K.H."/>
            <person name="Park S.-H."/>
            <person name="Park H.-S."/>
            <person name="Lee H.K."/>
            <person name="Oh T.K."/>
            <person name="Kim J.F."/>
        </authorList>
    </citation>
    <scope>NUCLEOTIDE SEQUENCE [LARGE SCALE GENOMIC DNA]</scope>
    <source>
        <strain evidence="11 12">KCTC 2396</strain>
    </source>
</reference>
<keyword evidence="7" id="KW-0460">Magnesium</keyword>
<dbReference type="InterPro" id="IPR000086">
    <property type="entry name" value="NUDIX_hydrolase_dom"/>
</dbReference>
<dbReference type="CDD" id="cd03429">
    <property type="entry name" value="NUDIX_NADH_pyrophosphatase_Nudt13"/>
    <property type="match status" value="1"/>
</dbReference>
<keyword evidence="12" id="KW-1185">Reference proteome</keyword>
<dbReference type="NCBIfam" id="NF001299">
    <property type="entry name" value="PRK00241.1"/>
    <property type="match status" value="1"/>
</dbReference>
<evidence type="ECO:0000256" key="9">
    <source>
        <dbReference type="ARBA" id="ARBA00023679"/>
    </source>
</evidence>